<evidence type="ECO:0000313" key="2">
    <source>
        <dbReference type="EMBL" id="RBP14265.1"/>
    </source>
</evidence>
<name>A0A366FKM4_9HYPH</name>
<gene>
    <name evidence="2" type="ORF">DFR50_10918</name>
</gene>
<organism evidence="2 3">
    <name type="scientific">Roseiarcus fermentans</name>
    <dbReference type="NCBI Taxonomy" id="1473586"/>
    <lineage>
        <taxon>Bacteria</taxon>
        <taxon>Pseudomonadati</taxon>
        <taxon>Pseudomonadota</taxon>
        <taxon>Alphaproteobacteria</taxon>
        <taxon>Hyphomicrobiales</taxon>
        <taxon>Roseiarcaceae</taxon>
        <taxon>Roseiarcus</taxon>
    </lineage>
</organism>
<evidence type="ECO:0008006" key="4">
    <source>
        <dbReference type="Google" id="ProtNLM"/>
    </source>
</evidence>
<dbReference type="Proteomes" id="UP000253529">
    <property type="component" value="Unassembled WGS sequence"/>
</dbReference>
<reference evidence="2 3" key="1">
    <citation type="submission" date="2018-06" db="EMBL/GenBank/DDBJ databases">
        <title>Genomic Encyclopedia of Type Strains, Phase IV (KMG-IV): sequencing the most valuable type-strain genomes for metagenomic binning, comparative biology and taxonomic classification.</title>
        <authorList>
            <person name="Goeker M."/>
        </authorList>
    </citation>
    <scope>NUCLEOTIDE SEQUENCE [LARGE SCALE GENOMIC DNA]</scope>
    <source>
        <strain evidence="2 3">DSM 24875</strain>
    </source>
</reference>
<dbReference type="AlphaFoldDB" id="A0A366FKM4"/>
<keyword evidence="3" id="KW-1185">Reference proteome</keyword>
<feature type="compositionally biased region" description="Low complexity" evidence="1">
    <location>
        <begin position="45"/>
        <end position="60"/>
    </location>
</feature>
<protein>
    <recommendedName>
        <fullName evidence="4">Aldehyde dehydrogenase family protein</fullName>
    </recommendedName>
</protein>
<evidence type="ECO:0000256" key="1">
    <source>
        <dbReference type="SAM" id="MobiDB-lite"/>
    </source>
</evidence>
<evidence type="ECO:0000313" key="3">
    <source>
        <dbReference type="Proteomes" id="UP000253529"/>
    </source>
</evidence>
<dbReference type="InterPro" id="IPR016162">
    <property type="entry name" value="Ald_DH_N"/>
</dbReference>
<proteinExistence type="predicted"/>
<dbReference type="EMBL" id="QNRK01000009">
    <property type="protein sequence ID" value="RBP14265.1"/>
    <property type="molecule type" value="Genomic_DNA"/>
</dbReference>
<feature type="compositionally biased region" description="Basic residues" evidence="1">
    <location>
        <begin position="98"/>
        <end position="108"/>
    </location>
</feature>
<accession>A0A366FKM4</accession>
<dbReference type="GO" id="GO:0016491">
    <property type="term" value="F:oxidoreductase activity"/>
    <property type="evidence" value="ECO:0007669"/>
    <property type="project" value="InterPro"/>
</dbReference>
<feature type="region of interest" description="Disordered" evidence="1">
    <location>
        <begin position="20"/>
        <end position="108"/>
    </location>
</feature>
<dbReference type="Gene3D" id="3.40.605.10">
    <property type="entry name" value="Aldehyde Dehydrogenase, Chain A, domain 1"/>
    <property type="match status" value="1"/>
</dbReference>
<comment type="caution">
    <text evidence="2">The sequence shown here is derived from an EMBL/GenBank/DDBJ whole genome shotgun (WGS) entry which is preliminary data.</text>
</comment>
<sequence length="108" mass="11361">MAALDGNFIAGAWIKGPAASCNLDTSNTGDIGGESAQGDSRRIETATAAARAAVPRSRTTAQERRDVLAGVPAESLARRGRVSRDPENGLYGGPNSHSRSKKQRRELV</sequence>